<dbReference type="InterPro" id="IPR036278">
    <property type="entry name" value="Sialidase_sf"/>
</dbReference>
<dbReference type="Gene3D" id="1.10.3130.20">
    <property type="entry name" value="Phycobilisome linker domain"/>
    <property type="match status" value="1"/>
</dbReference>
<dbReference type="AlphaFoldDB" id="A0A7Z2ZR29"/>
<gene>
    <name evidence="2" type="ORF">HH212_00655</name>
</gene>
<dbReference type="RefSeq" id="WP_169433633.1">
    <property type="nucleotide sequence ID" value="NZ_CP051685.1"/>
</dbReference>
<dbReference type="KEGG" id="mfy:HH212_00655"/>
<accession>A0A7Z2ZR29</accession>
<proteinExistence type="predicted"/>
<feature type="domain" description="DUF4214" evidence="1">
    <location>
        <begin position="795"/>
        <end position="863"/>
    </location>
</feature>
<name>A0A7Z2ZR29_9BURK</name>
<dbReference type="InterPro" id="IPR038255">
    <property type="entry name" value="PBS_linker_sf"/>
</dbReference>
<dbReference type="EMBL" id="CP051685">
    <property type="protein sequence ID" value="QJD98733.1"/>
    <property type="molecule type" value="Genomic_DNA"/>
</dbReference>
<reference evidence="2 3" key="1">
    <citation type="submission" date="2020-04" db="EMBL/GenBank/DDBJ databases">
        <title>Genome sequencing of novel species.</title>
        <authorList>
            <person name="Heo J."/>
            <person name="Kim S.-J."/>
            <person name="Kim J.-S."/>
            <person name="Hong S.-B."/>
            <person name="Kwon S.-W."/>
        </authorList>
    </citation>
    <scope>NUCLEOTIDE SEQUENCE [LARGE SCALE GENOMIC DNA]</scope>
    <source>
        <strain evidence="2 3">GN2-R2</strain>
    </source>
</reference>
<evidence type="ECO:0000313" key="2">
    <source>
        <dbReference type="EMBL" id="QJD98733.1"/>
    </source>
</evidence>
<evidence type="ECO:0000259" key="1">
    <source>
        <dbReference type="Pfam" id="PF13946"/>
    </source>
</evidence>
<keyword evidence="3" id="KW-1185">Reference proteome</keyword>
<sequence>MTTPSPFIYVRPGAASYAWNYAGVSLPSTASALPAAVTAVAFDASSALGQAATRGDLQYSADNGRTWTGYTLPVDGQGDWVGTAATLWRFHDRLAGDSVTPDSFTVHYRLADGSVASMEETVIADTQPVGLVGQNDLVFSTMKAGAVVDQLAPIDIGATTGGRWVIEGQSTPGLFAIAYDPASDTSARLVIGDASRIPDSGMAAAVTVHYYDRYQVDAGGNPLPNTGVSRTLTYTVEDGASHDLPGFADEVRLGAGSSADATHGGAAPALATLAGGGLVAVWQAPDTAAGGAGYGLWAQLRDAAGNARGSAFALTLDGNAAIEGAPAVAALGDGRFAVAYTLEQGGAARIAWRVVDAGGSVGVEHVVDSGGAPDAAMPTIAALADGSLAIGWRGNGAVHVHQSGVDGVQIGSDQTIAVLGSAYDPSLTALKGGGWALAWGEIGDGNVYASVNGNAPFVASGDGYAASITTAAPLAHVAALADGGFVVAWDSYANDPHGFSISDIYFQRFDGAGHVLGALTQANVESGGGRYDAAVAALSDGGFVVTWEGPDGDANGIFGRRFGADGGARDVHEFSVSQERAGDQSTPDVTALAGGGFATAWVDTSAAGTGVEARVLAGDAGATAPVQAATQAGSSGNASPAPVWVPAATAVPAAPVYAPAGAAPVGAAGPSAASALLASVTGSGGDDALAAPSGNSRVDGGAGLDKVAFGGADAGYVIAANGADFVVNDAYGNHATLVNVERVQFADQMVALDLGGAGGQAYRLYQAAFDRTPDKVGLGYWIAALDHGHTLTEVADSFIGSAEFGALYGAAPDDAQFVQALYQNVLHRAPEEAGYAFWMQSLHSVSRAVVLADFSESAENQAQVIGSIQNGIHYVDWS</sequence>
<protein>
    <submittedName>
        <fullName evidence="2">DUF4214 domain-containing protein</fullName>
    </submittedName>
</protein>
<dbReference type="Pfam" id="PF13946">
    <property type="entry name" value="DUF4214"/>
    <property type="match status" value="1"/>
</dbReference>
<dbReference type="Proteomes" id="UP000502415">
    <property type="component" value="Chromosome"/>
</dbReference>
<dbReference type="SUPFAM" id="SSF50939">
    <property type="entry name" value="Sialidases"/>
    <property type="match status" value="1"/>
</dbReference>
<dbReference type="InterPro" id="IPR025282">
    <property type="entry name" value="DUF4214"/>
</dbReference>
<organism evidence="2 3">
    <name type="scientific">Massilia forsythiae</name>
    <dbReference type="NCBI Taxonomy" id="2728020"/>
    <lineage>
        <taxon>Bacteria</taxon>
        <taxon>Pseudomonadati</taxon>
        <taxon>Pseudomonadota</taxon>
        <taxon>Betaproteobacteria</taxon>
        <taxon>Burkholderiales</taxon>
        <taxon>Oxalobacteraceae</taxon>
        <taxon>Telluria group</taxon>
        <taxon>Massilia</taxon>
    </lineage>
</organism>
<evidence type="ECO:0000313" key="3">
    <source>
        <dbReference type="Proteomes" id="UP000502415"/>
    </source>
</evidence>